<dbReference type="RefSeq" id="WP_275811419.1">
    <property type="nucleotide sequence ID" value="NZ_BAAANM010000018.1"/>
</dbReference>
<evidence type="ECO:0000313" key="2">
    <source>
        <dbReference type="Proteomes" id="UP001220022"/>
    </source>
</evidence>
<accession>A0ABT5YWM5</accession>
<gene>
    <name evidence="1" type="ORF">P2L57_09550</name>
</gene>
<protein>
    <submittedName>
        <fullName evidence="1">Uncharacterized protein</fullName>
    </submittedName>
</protein>
<name>A0ABT5YWM5_9ACTN</name>
<dbReference type="EMBL" id="JARHTQ010000005">
    <property type="protein sequence ID" value="MDF2255959.1"/>
    <property type="molecule type" value="Genomic_DNA"/>
</dbReference>
<sequence length="47" mass="5196">MTEPVHEPVFWTDDSPVCEPMAHGEDIAAHFHDYGQLPSPASTFAAR</sequence>
<keyword evidence="2" id="KW-1185">Reference proteome</keyword>
<proteinExistence type="predicted"/>
<comment type="caution">
    <text evidence="1">The sequence shown here is derived from an EMBL/GenBank/DDBJ whole genome shotgun (WGS) entry which is preliminary data.</text>
</comment>
<reference evidence="1 2" key="1">
    <citation type="submission" date="2023-03" db="EMBL/GenBank/DDBJ databases">
        <title>Draft genome sequence of type strain Streptomyces ferralitis JCM 14344.</title>
        <authorList>
            <person name="Klaysubun C."/>
            <person name="Duangmal K."/>
        </authorList>
    </citation>
    <scope>NUCLEOTIDE SEQUENCE [LARGE SCALE GENOMIC DNA]</scope>
    <source>
        <strain evidence="1 2">JCM 14344</strain>
    </source>
</reference>
<dbReference type="Proteomes" id="UP001220022">
    <property type="component" value="Unassembled WGS sequence"/>
</dbReference>
<organism evidence="1 2">
    <name type="scientific">Streptantibioticus ferralitis</name>
    <dbReference type="NCBI Taxonomy" id="236510"/>
    <lineage>
        <taxon>Bacteria</taxon>
        <taxon>Bacillati</taxon>
        <taxon>Actinomycetota</taxon>
        <taxon>Actinomycetes</taxon>
        <taxon>Kitasatosporales</taxon>
        <taxon>Streptomycetaceae</taxon>
        <taxon>Streptantibioticus</taxon>
    </lineage>
</organism>
<evidence type="ECO:0000313" key="1">
    <source>
        <dbReference type="EMBL" id="MDF2255959.1"/>
    </source>
</evidence>